<reference evidence="3 4" key="1">
    <citation type="submission" date="2019-08" db="EMBL/GenBank/DDBJ databases">
        <title>Draft genome sequences of two oriental melons (Cucumis melo L. var makuwa).</title>
        <authorList>
            <person name="Kwon S.-Y."/>
        </authorList>
    </citation>
    <scope>NUCLEOTIDE SEQUENCE [LARGE SCALE GENOMIC DNA]</scope>
    <source>
        <strain evidence="4">cv. Chang Bougi</strain>
        <strain evidence="3">cv. SW 3</strain>
        <tissue evidence="1">Leaf</tissue>
    </source>
</reference>
<dbReference type="Proteomes" id="UP000321393">
    <property type="component" value="Unassembled WGS sequence"/>
</dbReference>
<accession>A0A5A7U023</accession>
<dbReference type="InterPro" id="IPR036397">
    <property type="entry name" value="RNaseH_sf"/>
</dbReference>
<name>A0A5A7U023_CUCMM</name>
<dbReference type="Proteomes" id="UP000321947">
    <property type="component" value="Unassembled WGS sequence"/>
</dbReference>
<evidence type="ECO:0000313" key="1">
    <source>
        <dbReference type="EMBL" id="KAA0046839.1"/>
    </source>
</evidence>
<dbReference type="SUPFAM" id="SSF53098">
    <property type="entry name" value="Ribonuclease H-like"/>
    <property type="match status" value="1"/>
</dbReference>
<dbReference type="InterPro" id="IPR052160">
    <property type="entry name" value="Gypsy_RT_Integrase-like"/>
</dbReference>
<protein>
    <recommendedName>
        <fullName evidence="5">Integrase catalytic domain-containing protein</fullName>
    </recommendedName>
</protein>
<dbReference type="EMBL" id="SSTD01014204">
    <property type="protein sequence ID" value="TYK04494.1"/>
    <property type="molecule type" value="Genomic_DNA"/>
</dbReference>
<dbReference type="Gene3D" id="3.30.420.10">
    <property type="entry name" value="Ribonuclease H-like superfamily/Ribonuclease H"/>
    <property type="match status" value="2"/>
</dbReference>
<dbReference type="GO" id="GO:0003676">
    <property type="term" value="F:nucleic acid binding"/>
    <property type="evidence" value="ECO:0007669"/>
    <property type="project" value="InterPro"/>
</dbReference>
<dbReference type="AlphaFoldDB" id="A0A5A7U023"/>
<gene>
    <name evidence="2" type="ORF">E5676_scaffold409G001080</name>
    <name evidence="1" type="ORF">E6C27_scaffold216G001370</name>
</gene>
<sequence>MGYYWPKMVQDSMDYAKKCEACQYHANFIHHPPEPLHPTVASWPFEAWGLDLVGPITPKSSAGHSHIIAATDYFSRWAEAIPLREAKKENFKQYKSSMYNAAANGLAEAFNKTLYNLLKKIVSKSKRDWQERIGEALWAYRTTHRTPTGVTLYLLVYDVEVVLPLEREIPSLRMQCKKG</sequence>
<evidence type="ECO:0000313" key="2">
    <source>
        <dbReference type="EMBL" id="TYK04494.1"/>
    </source>
</evidence>
<dbReference type="PANTHER" id="PTHR47266">
    <property type="entry name" value="ENDONUCLEASE-RELATED"/>
    <property type="match status" value="1"/>
</dbReference>
<dbReference type="EMBL" id="SSTE01013607">
    <property type="protein sequence ID" value="KAA0046839.1"/>
    <property type="molecule type" value="Genomic_DNA"/>
</dbReference>
<evidence type="ECO:0000313" key="4">
    <source>
        <dbReference type="Proteomes" id="UP000321947"/>
    </source>
</evidence>
<proteinExistence type="predicted"/>
<comment type="caution">
    <text evidence="1">The sequence shown here is derived from an EMBL/GenBank/DDBJ whole genome shotgun (WGS) entry which is preliminary data.</text>
</comment>
<evidence type="ECO:0008006" key="5">
    <source>
        <dbReference type="Google" id="ProtNLM"/>
    </source>
</evidence>
<organism evidence="1 3">
    <name type="scientific">Cucumis melo var. makuwa</name>
    <name type="common">Oriental melon</name>
    <dbReference type="NCBI Taxonomy" id="1194695"/>
    <lineage>
        <taxon>Eukaryota</taxon>
        <taxon>Viridiplantae</taxon>
        <taxon>Streptophyta</taxon>
        <taxon>Embryophyta</taxon>
        <taxon>Tracheophyta</taxon>
        <taxon>Spermatophyta</taxon>
        <taxon>Magnoliopsida</taxon>
        <taxon>eudicotyledons</taxon>
        <taxon>Gunneridae</taxon>
        <taxon>Pentapetalae</taxon>
        <taxon>rosids</taxon>
        <taxon>fabids</taxon>
        <taxon>Cucurbitales</taxon>
        <taxon>Cucurbitaceae</taxon>
        <taxon>Benincaseae</taxon>
        <taxon>Cucumis</taxon>
    </lineage>
</organism>
<dbReference type="InterPro" id="IPR012337">
    <property type="entry name" value="RNaseH-like_sf"/>
</dbReference>
<evidence type="ECO:0000313" key="3">
    <source>
        <dbReference type="Proteomes" id="UP000321393"/>
    </source>
</evidence>
<dbReference type="OrthoDB" id="1934939at2759"/>